<dbReference type="AlphaFoldDB" id="A0A0W8FL41"/>
<comment type="caution">
    <text evidence="1">The sequence shown here is derived from an EMBL/GenBank/DDBJ whole genome shotgun (WGS) entry which is preliminary data.</text>
</comment>
<accession>A0A0W8FL41</accession>
<dbReference type="Gene3D" id="3.90.1170.40">
    <property type="entry name" value="Molybdopterin biosynthesis MoaE subunit"/>
    <property type="match status" value="1"/>
</dbReference>
<dbReference type="GO" id="GO:0006777">
    <property type="term" value="P:Mo-molybdopterin cofactor biosynthetic process"/>
    <property type="evidence" value="ECO:0007669"/>
    <property type="project" value="InterPro"/>
</dbReference>
<dbReference type="Pfam" id="PF02391">
    <property type="entry name" value="MoaE"/>
    <property type="match status" value="1"/>
</dbReference>
<protein>
    <submittedName>
        <fullName evidence="1">Molybdopterin converting factor, large subunit</fullName>
    </submittedName>
</protein>
<reference evidence="1" key="1">
    <citation type="journal article" date="2015" name="Proc. Natl. Acad. Sci. U.S.A.">
        <title>Networks of energetic and metabolic interactions define dynamics in microbial communities.</title>
        <authorList>
            <person name="Embree M."/>
            <person name="Liu J.K."/>
            <person name="Al-Bassam M.M."/>
            <person name="Zengler K."/>
        </authorList>
    </citation>
    <scope>NUCLEOTIDE SEQUENCE</scope>
</reference>
<proteinExistence type="predicted"/>
<dbReference type="InterPro" id="IPR036563">
    <property type="entry name" value="MoaE_sf"/>
</dbReference>
<evidence type="ECO:0000313" key="1">
    <source>
        <dbReference type="EMBL" id="KUG21457.1"/>
    </source>
</evidence>
<organism evidence="1">
    <name type="scientific">hydrocarbon metagenome</name>
    <dbReference type="NCBI Taxonomy" id="938273"/>
    <lineage>
        <taxon>unclassified sequences</taxon>
        <taxon>metagenomes</taxon>
        <taxon>ecological metagenomes</taxon>
    </lineage>
</organism>
<dbReference type="EMBL" id="LNQE01001062">
    <property type="protein sequence ID" value="KUG21457.1"/>
    <property type="molecule type" value="Genomic_DNA"/>
</dbReference>
<dbReference type="SUPFAM" id="SSF54690">
    <property type="entry name" value="Molybdopterin synthase subunit MoaE"/>
    <property type="match status" value="1"/>
</dbReference>
<dbReference type="InterPro" id="IPR003448">
    <property type="entry name" value="Mopterin_biosynth_MoaE"/>
</dbReference>
<gene>
    <name evidence="1" type="ORF">ASZ90_008813</name>
</gene>
<name>A0A0W8FL41_9ZZZZ</name>
<sequence length="116" mass="13209">MIDKWIREIKKESPPDMLGMILLHNGIVRATAKNGGKVQAMNLSYDKAKLKTVVDEFKKKDGIVDIKVWINEGHLKIGDDIMNVCVAGRFRKDVLPVFQELITMIKTEIVSEEELK</sequence>